<accession>A0A0E3ZTS4</accession>
<sequence length="152" mass="17181">MYLVFMKFYWLKFTWFLIVMMAVGSGYGCSCNMARTIKESVDGAPAIFMGTVLAEASADLEMGEMRAYTIKVKKIYKGTVRADTVVVFTNFSEARCGIQFKVNSKIIAFATTILRDKKLINENRFFETSLCTWSGPYKVAIDKQLTSVIGKR</sequence>
<dbReference type="GO" id="GO:0008191">
    <property type="term" value="F:metalloendopeptidase inhibitor activity"/>
    <property type="evidence" value="ECO:0007669"/>
    <property type="project" value="InterPro"/>
</dbReference>
<keyword evidence="2" id="KW-0964">Secreted</keyword>
<reference evidence="3 4" key="1">
    <citation type="journal article" date="2014" name="Curr. Microbiol.">
        <title>Spirosoma radiotolerans sp. nov., a gamma-radiation-resistant bacterium isolated from gamma ray-irradiated soil.</title>
        <authorList>
            <person name="Lee J.J."/>
            <person name="Srinivasan S."/>
            <person name="Lim S."/>
            <person name="Joe M."/>
            <person name="Im S."/>
            <person name="Bae S.I."/>
            <person name="Park K.R."/>
            <person name="Han J.H."/>
            <person name="Park S.H."/>
            <person name="Joo B.M."/>
            <person name="Park S.J."/>
            <person name="Kim M.K."/>
        </authorList>
    </citation>
    <scope>NUCLEOTIDE SEQUENCE [LARGE SCALE GENOMIC DNA]</scope>
    <source>
        <strain evidence="3 4">DG5A</strain>
    </source>
</reference>
<dbReference type="InterPro" id="IPR001820">
    <property type="entry name" value="TIMP"/>
</dbReference>
<organism evidence="3 4">
    <name type="scientific">Spirosoma radiotolerans</name>
    <dbReference type="NCBI Taxonomy" id="1379870"/>
    <lineage>
        <taxon>Bacteria</taxon>
        <taxon>Pseudomonadati</taxon>
        <taxon>Bacteroidota</taxon>
        <taxon>Cytophagia</taxon>
        <taxon>Cytophagales</taxon>
        <taxon>Cytophagaceae</taxon>
        <taxon>Spirosoma</taxon>
    </lineage>
</organism>
<dbReference type="AlphaFoldDB" id="A0A0E3ZTS4"/>
<dbReference type="InterPro" id="IPR008993">
    <property type="entry name" value="TIMP-like_OB-fold"/>
</dbReference>
<dbReference type="Proteomes" id="UP000033054">
    <property type="component" value="Chromosome"/>
</dbReference>
<dbReference type="GO" id="GO:0005576">
    <property type="term" value="C:extracellular region"/>
    <property type="evidence" value="ECO:0007669"/>
    <property type="project" value="UniProtKB-SubCell"/>
</dbReference>
<dbReference type="EMBL" id="CP010429">
    <property type="protein sequence ID" value="AKD55189.1"/>
    <property type="molecule type" value="Genomic_DNA"/>
</dbReference>
<dbReference type="KEGG" id="srd:SD10_10010"/>
<comment type="subcellular location">
    <subcellularLocation>
        <location evidence="1">Secreted</location>
    </subcellularLocation>
</comment>
<dbReference type="STRING" id="1379870.SD10_10010"/>
<dbReference type="Gene3D" id="2.40.50.120">
    <property type="match status" value="1"/>
</dbReference>
<gene>
    <name evidence="3" type="ORF">SD10_10010</name>
</gene>
<dbReference type="PROSITE" id="PS51257">
    <property type="entry name" value="PROKAR_LIPOPROTEIN"/>
    <property type="match status" value="1"/>
</dbReference>
<protein>
    <recommendedName>
        <fullName evidence="5">Tissue inhibitor of metalloproteinase</fullName>
    </recommendedName>
</protein>
<evidence type="ECO:0000256" key="1">
    <source>
        <dbReference type="ARBA" id="ARBA00004613"/>
    </source>
</evidence>
<dbReference type="SUPFAM" id="SSF50242">
    <property type="entry name" value="TIMP-like"/>
    <property type="match status" value="1"/>
</dbReference>
<evidence type="ECO:0000313" key="4">
    <source>
        <dbReference type="Proteomes" id="UP000033054"/>
    </source>
</evidence>
<proteinExistence type="predicted"/>
<name>A0A0E3ZTS4_9BACT</name>
<evidence type="ECO:0000256" key="2">
    <source>
        <dbReference type="ARBA" id="ARBA00022525"/>
    </source>
</evidence>
<dbReference type="HOGENOM" id="CLU_1721204_0_0_10"/>
<dbReference type="Pfam" id="PF00965">
    <property type="entry name" value="TIMP"/>
    <property type="match status" value="1"/>
</dbReference>
<evidence type="ECO:0008006" key="5">
    <source>
        <dbReference type="Google" id="ProtNLM"/>
    </source>
</evidence>
<keyword evidence="4" id="KW-1185">Reference proteome</keyword>
<evidence type="ECO:0000313" key="3">
    <source>
        <dbReference type="EMBL" id="AKD55189.1"/>
    </source>
</evidence>
<dbReference type="PATRIC" id="fig|1379870.5.peg.2175"/>